<comment type="caution">
    <text evidence="8">Lacks conserved residue(s) required for the propagation of feature annotation.</text>
</comment>
<keyword evidence="6 8" id="KW-1015">Disulfide bond</keyword>
<dbReference type="Proteomes" id="UP001164746">
    <property type="component" value="Chromosome 13"/>
</dbReference>
<keyword evidence="4" id="KW-0732">Signal</keyword>
<proteinExistence type="predicted"/>
<keyword evidence="2" id="KW-0964">Secreted</keyword>
<dbReference type="PROSITE" id="PS01187">
    <property type="entry name" value="EGF_CA"/>
    <property type="match status" value="4"/>
</dbReference>
<evidence type="ECO:0000313" key="12">
    <source>
        <dbReference type="EMBL" id="WAR23472.1"/>
    </source>
</evidence>
<feature type="domain" description="EGF-like" evidence="9">
    <location>
        <begin position="966"/>
        <end position="1007"/>
    </location>
</feature>
<dbReference type="Pfam" id="PF07645">
    <property type="entry name" value="EGF_CA"/>
    <property type="match status" value="12"/>
</dbReference>
<evidence type="ECO:0000256" key="5">
    <source>
        <dbReference type="ARBA" id="ARBA00022737"/>
    </source>
</evidence>
<dbReference type="InterPro" id="IPR000152">
    <property type="entry name" value="EGF-type_Asp/Asn_hydroxyl_site"/>
</dbReference>
<organism evidence="12 13">
    <name type="scientific">Mya arenaria</name>
    <name type="common">Soft-shell clam</name>
    <dbReference type="NCBI Taxonomy" id="6604"/>
    <lineage>
        <taxon>Eukaryota</taxon>
        <taxon>Metazoa</taxon>
        <taxon>Spiralia</taxon>
        <taxon>Lophotrochozoa</taxon>
        <taxon>Mollusca</taxon>
        <taxon>Bivalvia</taxon>
        <taxon>Autobranchia</taxon>
        <taxon>Heteroconchia</taxon>
        <taxon>Euheterodonta</taxon>
        <taxon>Imparidentia</taxon>
        <taxon>Neoheterodontei</taxon>
        <taxon>Myida</taxon>
        <taxon>Myoidea</taxon>
        <taxon>Myidae</taxon>
        <taxon>Mya</taxon>
    </lineage>
</organism>
<accession>A0ABY7FR04</accession>
<feature type="domain" description="EGF-like" evidence="9">
    <location>
        <begin position="1048"/>
        <end position="1083"/>
    </location>
</feature>
<dbReference type="InterPro" id="IPR001881">
    <property type="entry name" value="EGF-like_Ca-bd_dom"/>
</dbReference>
<feature type="domain" description="EGF-like" evidence="9">
    <location>
        <begin position="1237"/>
        <end position="1276"/>
    </location>
</feature>
<dbReference type="PROSITE" id="PS50856">
    <property type="entry name" value="AMOP"/>
    <property type="match status" value="1"/>
</dbReference>
<feature type="domain" description="EGF-like" evidence="9">
    <location>
        <begin position="1323"/>
        <end position="1364"/>
    </location>
</feature>
<feature type="domain" description="VWFD" evidence="11">
    <location>
        <begin position="304"/>
        <end position="497"/>
    </location>
</feature>
<dbReference type="PANTHER" id="PTHR47333:SF4">
    <property type="entry name" value="EGF-LIKE DOMAIN-CONTAINING PROTEIN"/>
    <property type="match status" value="1"/>
</dbReference>
<dbReference type="PROSITE" id="PS01186">
    <property type="entry name" value="EGF_2"/>
    <property type="match status" value="6"/>
</dbReference>
<evidence type="ECO:0000256" key="6">
    <source>
        <dbReference type="ARBA" id="ARBA00023157"/>
    </source>
</evidence>
<protein>
    <submittedName>
        <fullName evidence="12">FBN1-like protein</fullName>
    </submittedName>
</protein>
<feature type="domain" description="AMOP" evidence="10">
    <location>
        <begin position="163"/>
        <end position="292"/>
    </location>
</feature>
<feature type="disulfide bond" evidence="8">
    <location>
        <begin position="1333"/>
        <end position="1350"/>
    </location>
</feature>
<evidence type="ECO:0000256" key="2">
    <source>
        <dbReference type="ARBA" id="ARBA00022525"/>
    </source>
</evidence>
<dbReference type="InterPro" id="IPR001846">
    <property type="entry name" value="VWF_type-D"/>
</dbReference>
<comment type="subcellular location">
    <subcellularLocation>
        <location evidence="1">Secreted</location>
    </subcellularLocation>
</comment>
<evidence type="ECO:0000256" key="1">
    <source>
        <dbReference type="ARBA" id="ARBA00004613"/>
    </source>
</evidence>
<evidence type="ECO:0000259" key="11">
    <source>
        <dbReference type="PROSITE" id="PS51233"/>
    </source>
</evidence>
<dbReference type="SUPFAM" id="SSF57184">
    <property type="entry name" value="Growth factor receptor domain"/>
    <property type="match status" value="5"/>
</dbReference>
<name>A0ABY7FR04_MYAAR</name>
<dbReference type="PROSITE" id="PS51233">
    <property type="entry name" value="VWFD"/>
    <property type="match status" value="1"/>
</dbReference>
<dbReference type="InterPro" id="IPR005533">
    <property type="entry name" value="AMOP_dom"/>
</dbReference>
<dbReference type="PANTHER" id="PTHR47333">
    <property type="entry name" value="VON WILLEBRAND FACTOR C AND EGF DOMAIN-CONTAINING PROTEIN"/>
    <property type="match status" value="1"/>
</dbReference>
<evidence type="ECO:0000256" key="3">
    <source>
        <dbReference type="ARBA" id="ARBA00022536"/>
    </source>
</evidence>
<keyword evidence="13" id="KW-1185">Reference proteome</keyword>
<feature type="non-terminal residue" evidence="12">
    <location>
        <position position="1483"/>
    </location>
</feature>
<dbReference type="SUPFAM" id="SSF57196">
    <property type="entry name" value="EGF/Laminin"/>
    <property type="match status" value="3"/>
</dbReference>
<gene>
    <name evidence="12" type="ORF">MAR_037141</name>
</gene>
<dbReference type="CDD" id="cd00054">
    <property type="entry name" value="EGF_CA"/>
    <property type="match status" value="7"/>
</dbReference>
<dbReference type="SMART" id="SM00216">
    <property type="entry name" value="VWD"/>
    <property type="match status" value="1"/>
</dbReference>
<dbReference type="InterPro" id="IPR052080">
    <property type="entry name" value="vWF_C/EGF_Fibrillin"/>
</dbReference>
<evidence type="ECO:0000256" key="4">
    <source>
        <dbReference type="ARBA" id="ARBA00022729"/>
    </source>
</evidence>
<keyword evidence="5" id="KW-0677">Repeat</keyword>
<feature type="domain" description="EGF-like" evidence="9">
    <location>
        <begin position="1008"/>
        <end position="1045"/>
    </location>
</feature>
<dbReference type="InterPro" id="IPR049883">
    <property type="entry name" value="NOTCH1_EGF-like"/>
</dbReference>
<evidence type="ECO:0000256" key="8">
    <source>
        <dbReference type="PROSITE-ProRule" id="PRU00076"/>
    </source>
</evidence>
<dbReference type="Gene3D" id="2.10.25.10">
    <property type="entry name" value="Laminin"/>
    <property type="match status" value="13"/>
</dbReference>
<keyword evidence="3 8" id="KW-0245">EGF-like domain</keyword>
<dbReference type="InterPro" id="IPR013087">
    <property type="entry name" value="Znf_C2H2_type"/>
</dbReference>
<evidence type="ECO:0000256" key="7">
    <source>
        <dbReference type="ARBA" id="ARBA00023180"/>
    </source>
</evidence>
<feature type="domain" description="EGF-like" evidence="9">
    <location>
        <begin position="697"/>
        <end position="734"/>
    </location>
</feature>
<evidence type="ECO:0000259" key="9">
    <source>
        <dbReference type="PROSITE" id="PS50026"/>
    </source>
</evidence>
<evidence type="ECO:0000313" key="13">
    <source>
        <dbReference type="Proteomes" id="UP001164746"/>
    </source>
</evidence>
<dbReference type="InterPro" id="IPR009030">
    <property type="entry name" value="Growth_fac_rcpt_cys_sf"/>
</dbReference>
<dbReference type="PROSITE" id="PS50026">
    <property type="entry name" value="EGF_3"/>
    <property type="match status" value="8"/>
</dbReference>
<dbReference type="SMART" id="SM00179">
    <property type="entry name" value="EGF_CA"/>
    <property type="match status" value="12"/>
</dbReference>
<dbReference type="PROSITE" id="PS00010">
    <property type="entry name" value="ASX_HYDROXYL"/>
    <property type="match status" value="11"/>
</dbReference>
<dbReference type="PROSITE" id="PS00028">
    <property type="entry name" value="ZINC_FINGER_C2H2_1"/>
    <property type="match status" value="1"/>
</dbReference>
<reference evidence="12" key="1">
    <citation type="submission" date="2022-11" db="EMBL/GenBank/DDBJ databases">
        <title>Centuries of genome instability and evolution in soft-shell clam transmissible cancer (bioRxiv).</title>
        <authorList>
            <person name="Hart S.F.M."/>
            <person name="Yonemitsu M.A."/>
            <person name="Giersch R.M."/>
            <person name="Beal B.F."/>
            <person name="Arriagada G."/>
            <person name="Davis B.W."/>
            <person name="Ostrander E.A."/>
            <person name="Goff S.P."/>
            <person name="Metzger M.J."/>
        </authorList>
    </citation>
    <scope>NUCLEOTIDE SEQUENCE</scope>
    <source>
        <strain evidence="12">MELC-2E11</strain>
        <tissue evidence="12">Siphon/mantle</tissue>
    </source>
</reference>
<evidence type="ECO:0000259" key="10">
    <source>
        <dbReference type="PROSITE" id="PS50856"/>
    </source>
</evidence>
<feature type="disulfide bond" evidence="8">
    <location>
        <begin position="1052"/>
        <end position="1062"/>
    </location>
</feature>
<dbReference type="InterPro" id="IPR000742">
    <property type="entry name" value="EGF"/>
</dbReference>
<dbReference type="InterPro" id="IPR018097">
    <property type="entry name" value="EGF_Ca-bd_CS"/>
</dbReference>
<feature type="domain" description="EGF-like" evidence="9">
    <location>
        <begin position="1178"/>
        <end position="1216"/>
    </location>
</feature>
<dbReference type="EMBL" id="CP111024">
    <property type="protein sequence ID" value="WAR23472.1"/>
    <property type="molecule type" value="Genomic_DNA"/>
</dbReference>
<sequence>DLGSACNKDDECLSSGAKCTGGVCLCTKLYDSAIDRCDTMYMSKFGEIEGDTKLENRDDVCSNAVDFPLGIPIFGDIYKEEASFQLVLVSSGTETYALNIYGHSLMQWSANVNPDIFIGYSFGNRLQTNILSFTRLALRIDEYASTNGISGLVLQKLFDDEKPVENRAVECIRWYQKHVHHKDRFYDSFSSMPLCPCDLASLKNDPFLSPSETKQNGTVCYDMWHREAQGTYGKSCCYNEETTLFNEDMPTAGGFMISHPQVSVRDNTKNDIKPKEWCCSKSDFCDKYYELHPTGKCKLLPVFDLGICWGDPHIRTLDNFNFTFNGLGEFTLFRLRTENITFDMQGRTARPVKADGKLSSATVFTAFAAFEKETNASVHVELNDERDDISIYGNKEDLSKKFKLQPSNFTYKDGNIIIQKANTSVTVLFSRIGIFMNITVAAKLLSINVMVPKVLKGKPLGLLGNYDEDPYNDFVYPNGTGFPFNAKKVTPELNGCSGLIFVSLGTPATCTVEVSEDPSVSVQFKDIADSVYASLPTTGRIRDVVLTIDAPDPFNLRITATNVETNKTKGLTVTILLCTKCHGHGECIEETRVDERATSTFKYAQCICDDQHEDIDECSEGSPCEDLCNNVEGSFVCSCNIGYRIDVSNLTACTDINECDEGLDNCPQQCINTDGGYNCSCFQGFTYNDTTDRCIADIDECKQGICTQICRNYNGGYNCSCHPGYSLLADRTCQECAYGTWGNNCSEMCRCSGEGTSECDRVKGCICNEGYQGDACSEDIDECILNPTICNDARKICFNTIGSYRCECPVGLRLTNGICVDIDECTNVQGDCAHICANTNGFYQCFCNFGYKLLDDRTNCAEIENPCRQISHLKCQHFCVIDRSTEEAKCQCRAGYVLANDGESCDDIDECSDPTANDCSKSSVCYNTKGSYQCKCPEGMKLENDLRTCSGCICENGWFGDDCDLDLNECERSLPVCPDGNITCVNTPGSFECRCSPGYSNTSGVCLDIDECADSGKPACEQTCRNTPGSYICECSEGFKPDNSACVDVDECAAVSQCDHNCINTIGSYRCTCKFGFKLDLSDRRKCLPSPECHEFNITECENYNATCMMFEGVAKCLCRKGFEEDRNNICKDCKPGTYGLNCAEQCKCISENTELCDRINGTCTCMRGWKGDQCSVDINECEVVSCPVNSYCVNTNGSYTCDCDRGFAKAGQTCKACEGFQFGVDCTSACDNCNKNINECTVLKDHGCLHICMNTEGSYYCSCKAGQFGDGNNCTPCNDYTYGINCTNGCQCNANNTARPCDKATGECSCKEGWTGETCDEDINECSHGNNCNLRANTGCHNTVGSYECSCFRGFVLDGQNCVIDSSETTTKAGSLDLAAGKEVTFDGNNISARADFLGANPTRCNVYEALYGKCLHGCVVEDDDTSCRMQDEKPNKTMQPRYTKMVFNKFGFESFEDFRRSVHLPSIHLPKFGGDHPHETL</sequence>
<dbReference type="SMART" id="SM00181">
    <property type="entry name" value="EGF"/>
    <property type="match status" value="18"/>
</dbReference>
<feature type="domain" description="EGF-like" evidence="9">
    <location>
        <begin position="907"/>
        <end position="950"/>
    </location>
</feature>
<keyword evidence="7" id="KW-0325">Glycoprotein</keyword>